<proteinExistence type="predicted"/>
<dbReference type="InterPro" id="IPR016866">
    <property type="entry name" value="UCP028069"/>
</dbReference>
<feature type="chain" id="PRO_5045830452" description="DUF3450 family protein" evidence="1">
    <location>
        <begin position="41"/>
        <end position="241"/>
    </location>
</feature>
<dbReference type="Pfam" id="PF11932">
    <property type="entry name" value="DUF3450"/>
    <property type="match status" value="1"/>
</dbReference>
<feature type="signal peptide" evidence="1">
    <location>
        <begin position="1"/>
        <end position="40"/>
    </location>
</feature>
<dbReference type="Proteomes" id="UP001501321">
    <property type="component" value="Unassembled WGS sequence"/>
</dbReference>
<evidence type="ECO:0008006" key="4">
    <source>
        <dbReference type="Google" id="ProtNLM"/>
    </source>
</evidence>
<organism evidence="2 3">
    <name type="scientific">Pseudaeromonas paramecii</name>
    <dbReference type="NCBI Taxonomy" id="2138166"/>
    <lineage>
        <taxon>Bacteria</taxon>
        <taxon>Pseudomonadati</taxon>
        <taxon>Pseudomonadota</taxon>
        <taxon>Gammaproteobacteria</taxon>
        <taxon>Aeromonadales</taxon>
        <taxon>Aeromonadaceae</taxon>
        <taxon>Pseudaeromonas</taxon>
    </lineage>
</organism>
<evidence type="ECO:0000256" key="1">
    <source>
        <dbReference type="SAM" id="SignalP"/>
    </source>
</evidence>
<name>A0ABP8QE15_9GAMM</name>
<reference evidence="3" key="1">
    <citation type="journal article" date="2019" name="Int. J. Syst. Evol. Microbiol.">
        <title>The Global Catalogue of Microorganisms (GCM) 10K type strain sequencing project: providing services to taxonomists for standard genome sequencing and annotation.</title>
        <authorList>
            <consortium name="The Broad Institute Genomics Platform"/>
            <consortium name="The Broad Institute Genome Sequencing Center for Infectious Disease"/>
            <person name="Wu L."/>
            <person name="Ma J."/>
        </authorList>
    </citation>
    <scope>NUCLEOTIDE SEQUENCE [LARGE SCALE GENOMIC DNA]</scope>
    <source>
        <strain evidence="3">JCM 32226</strain>
    </source>
</reference>
<gene>
    <name evidence="2" type="ORF">GCM10023095_25780</name>
</gene>
<protein>
    <recommendedName>
        <fullName evidence="4">DUF3450 family protein</fullName>
    </recommendedName>
</protein>
<evidence type="ECO:0000313" key="3">
    <source>
        <dbReference type="Proteomes" id="UP001501321"/>
    </source>
</evidence>
<sequence>MTTLMHKQTDLCHIYETNRLPARFPWGWLAACLFSGTVLAAQSPTQPLAELEQAIAQQQAYNQFRQAQLEALQQEEQSLVARQSALRHVREQIEPLLLSEWQQAWSLLAQDMPFYLTARQTDWQRVRQRLLAPDMPLAQRAGALLGQLQQEDDYGQQISRYRGALPGQPDRQLAFIRVGRLAWCAQQLDAQAAWCWQAGQWQPLPSPLASGFRAEVNTEDSDWLSLSPVPLPGPTVEAAHE</sequence>
<comment type="caution">
    <text evidence="2">The sequence shown here is derived from an EMBL/GenBank/DDBJ whole genome shotgun (WGS) entry which is preliminary data.</text>
</comment>
<keyword evidence="3" id="KW-1185">Reference proteome</keyword>
<evidence type="ECO:0000313" key="2">
    <source>
        <dbReference type="EMBL" id="GAA4501902.1"/>
    </source>
</evidence>
<dbReference type="EMBL" id="BAABFC010000018">
    <property type="protein sequence ID" value="GAA4501902.1"/>
    <property type="molecule type" value="Genomic_DNA"/>
</dbReference>
<keyword evidence="1" id="KW-0732">Signal</keyword>
<accession>A0ABP8QE15</accession>